<reference evidence="2 3" key="1">
    <citation type="submission" date="2023-08" db="EMBL/GenBank/DDBJ databases">
        <title>Black Yeasts Isolated from many extreme environments.</title>
        <authorList>
            <person name="Coleine C."/>
            <person name="Stajich J.E."/>
            <person name="Selbmann L."/>
        </authorList>
    </citation>
    <scope>NUCLEOTIDE SEQUENCE [LARGE SCALE GENOMIC DNA]</scope>
    <source>
        <strain evidence="2 3">CCFEE 536</strain>
    </source>
</reference>
<comment type="caution">
    <text evidence="2">The sequence shown here is derived from an EMBL/GenBank/DDBJ whole genome shotgun (WGS) entry which is preliminary data.</text>
</comment>
<sequence>MADSADSPSVSLLLPSPQSSLSFTALGTAYAEDLTQVLKEAASWSSKSSQAAILDIAVACTNLKNNYADLVSGLYKLICVIAAKESINVEDADGVDVRIVLLVSDMLVSTNRTLQGPLINLETVARSGRQWQFVFGTESEDGQKLMQNFLAVKNGHHGHDHGPEQVDEAASRESRPERVPLSGGSNGH</sequence>
<evidence type="ECO:0000313" key="3">
    <source>
        <dbReference type="Proteomes" id="UP001357485"/>
    </source>
</evidence>
<dbReference type="Proteomes" id="UP001357485">
    <property type="component" value="Unassembled WGS sequence"/>
</dbReference>
<evidence type="ECO:0000313" key="2">
    <source>
        <dbReference type="EMBL" id="KAK5109016.1"/>
    </source>
</evidence>
<proteinExistence type="predicted"/>
<gene>
    <name evidence="2" type="ORF">LTR16_005903</name>
</gene>
<keyword evidence="3" id="KW-1185">Reference proteome</keyword>
<dbReference type="EMBL" id="JAVRRA010025639">
    <property type="protein sequence ID" value="KAK5109016.1"/>
    <property type="molecule type" value="Genomic_DNA"/>
</dbReference>
<accession>A0ABR0KQT4</accession>
<name>A0ABR0KQT4_9PEZI</name>
<feature type="compositionally biased region" description="Basic and acidic residues" evidence="1">
    <location>
        <begin position="160"/>
        <end position="178"/>
    </location>
</feature>
<organism evidence="2 3">
    <name type="scientific">Cryomyces antarcticus</name>
    <dbReference type="NCBI Taxonomy" id="329879"/>
    <lineage>
        <taxon>Eukaryota</taxon>
        <taxon>Fungi</taxon>
        <taxon>Dikarya</taxon>
        <taxon>Ascomycota</taxon>
        <taxon>Pezizomycotina</taxon>
        <taxon>Dothideomycetes</taxon>
        <taxon>Dothideomycetes incertae sedis</taxon>
        <taxon>Cryomyces</taxon>
    </lineage>
</organism>
<feature type="region of interest" description="Disordered" evidence="1">
    <location>
        <begin position="154"/>
        <end position="188"/>
    </location>
</feature>
<protein>
    <submittedName>
        <fullName evidence="2">Uncharacterized protein</fullName>
    </submittedName>
</protein>
<feature type="non-terminal residue" evidence="2">
    <location>
        <position position="188"/>
    </location>
</feature>
<evidence type="ECO:0000256" key="1">
    <source>
        <dbReference type="SAM" id="MobiDB-lite"/>
    </source>
</evidence>